<dbReference type="Proteomes" id="UP000541610">
    <property type="component" value="Unassembled WGS sequence"/>
</dbReference>
<feature type="region of interest" description="Disordered" evidence="2">
    <location>
        <begin position="1198"/>
        <end position="1219"/>
    </location>
</feature>
<evidence type="ECO:0000313" key="4">
    <source>
        <dbReference type="Proteomes" id="UP000541610"/>
    </source>
</evidence>
<dbReference type="InterPro" id="IPR052993">
    <property type="entry name" value="CFA-57"/>
</dbReference>
<comment type="caution">
    <text evidence="3">The sequence shown here is derived from an EMBL/GenBank/DDBJ whole genome shotgun (WGS) entry which is preliminary data.</text>
</comment>
<feature type="coiled-coil region" evidence="1">
    <location>
        <begin position="724"/>
        <end position="883"/>
    </location>
</feature>
<proteinExistence type="predicted"/>
<organism evidence="3 4">
    <name type="scientific">Perkinsus olseni</name>
    <name type="common">Perkinsus atlanticus</name>
    <dbReference type="NCBI Taxonomy" id="32597"/>
    <lineage>
        <taxon>Eukaryota</taxon>
        <taxon>Sar</taxon>
        <taxon>Alveolata</taxon>
        <taxon>Perkinsozoa</taxon>
        <taxon>Perkinsea</taxon>
        <taxon>Perkinsida</taxon>
        <taxon>Perkinsidae</taxon>
        <taxon>Perkinsus</taxon>
    </lineage>
</organism>
<accession>A0A7J6NPZ0</accession>
<feature type="region of interest" description="Disordered" evidence="2">
    <location>
        <begin position="63"/>
        <end position="89"/>
    </location>
</feature>
<evidence type="ECO:0000256" key="1">
    <source>
        <dbReference type="SAM" id="Coils"/>
    </source>
</evidence>
<gene>
    <name evidence="3" type="ORF">FOZ60_005885</name>
</gene>
<dbReference type="PANTHER" id="PTHR32215:SF0">
    <property type="entry name" value="CILIA- AND FLAGELLA-ASSOCIATED PROTEIN 57"/>
    <property type="match status" value="1"/>
</dbReference>
<dbReference type="OrthoDB" id="443428at2759"/>
<evidence type="ECO:0008006" key="5">
    <source>
        <dbReference type="Google" id="ProtNLM"/>
    </source>
</evidence>
<keyword evidence="1" id="KW-0175">Coiled coil</keyword>
<feature type="compositionally biased region" description="Polar residues" evidence="2">
    <location>
        <begin position="1200"/>
        <end position="1219"/>
    </location>
</feature>
<feature type="compositionally biased region" description="Acidic residues" evidence="2">
    <location>
        <begin position="472"/>
        <end position="488"/>
    </location>
</feature>
<feature type="region of interest" description="Disordered" evidence="2">
    <location>
        <begin position="467"/>
        <end position="499"/>
    </location>
</feature>
<evidence type="ECO:0000313" key="3">
    <source>
        <dbReference type="EMBL" id="KAF4685952.1"/>
    </source>
</evidence>
<evidence type="ECO:0000256" key="2">
    <source>
        <dbReference type="SAM" id="MobiDB-lite"/>
    </source>
</evidence>
<dbReference type="AlphaFoldDB" id="A0A7J6NPZ0"/>
<dbReference type="EMBL" id="JABANP010000240">
    <property type="protein sequence ID" value="KAF4685952.1"/>
    <property type="molecule type" value="Genomic_DNA"/>
</dbReference>
<dbReference type="PANTHER" id="PTHR32215">
    <property type="entry name" value="CILIA- AND FLAGELLA-ASSOCIATED PROTEIN 57"/>
    <property type="match status" value="1"/>
</dbReference>
<feature type="compositionally biased region" description="Polar residues" evidence="2">
    <location>
        <begin position="63"/>
        <end position="84"/>
    </location>
</feature>
<reference evidence="3 4" key="1">
    <citation type="submission" date="2020-04" db="EMBL/GenBank/DDBJ databases">
        <title>Perkinsus olseni comparative genomics.</title>
        <authorList>
            <person name="Bogema D.R."/>
        </authorList>
    </citation>
    <scope>NUCLEOTIDE SEQUENCE [LARGE SCALE GENOMIC DNA]</scope>
    <source>
        <strain evidence="3">00978-12</strain>
    </source>
</reference>
<sequence>MATHECEVTVCDTIGLLDRPCRDNIISLTKDRILFTSGIHVVLYDSEGRRPIAVTQARPIDNSLAQNGKTRGEASQQRTTISTMESERGERILSERTPTVAVEITALAAHRKSEVAFLALFTPIPGQTRIEILSTKEDTLTTIAVTNLTGSKRIVEASFTDDGQHVLLAAEGPGSGAILCWRWSMASVRVDDDDDGEQTRLAGATTSRGVVGSHAVENKVTGVEVCPRRWAPLGVLRLSGCEEVDRLREDTFFTDCCWVCVTRHKIRKPIAVALTAEGILLAFDLDRNLAAQPVDCRTALDSCSSSTQDSTKKPKDVSFTTVVSAGSPGSFLVGGSAGCVMIFTTVDLSAESMDDTKIPRKSAGVSSLSTTAWTSLQSGSSSTLRGSSAQLRPSTDALVSLQCSAVYWIPGYRHTVVSATTAPSVRSKYYHGAATAVSGDGEGTTETEATDWSSKRILGRLGLKPPLSVQESIDDESEDSEECSQGEDSTERDTNTSSQLSVVNSSKVQFYSILVMTLKPAGESLLNDDEDEEVGGRGYSLHGKSQREVEHIQKDKQYTSIFYGFDYITVLDATSEITIFAVNNGRTLTPISFFRAGNYGAELTTFTISDSGMMAIGTGSGMVLLADIEKNLSTAEDSEIEILGEIPLHSNTITRYSLNQKDSEMKERLRFLQERNDAKVEESQTKYIAMVEKLSEAQRSGAVDRDELTRKFSKNLLETEKEYEDKLKVQYEREEKRLEEIDLLRQDNDRRLSSLKRKYESKIADLENVRGKEIRKWRCQYEEVRGEMERDAAKFEEAMKQQEAEYEGEISQLREEQSRILQLGAERSATARAEQVALKHSMARLQRVNVEKEDELETLREKVRQMKNKMERSRASAEKATEQLDHHRMAITRQDKMLLRAEKESKNLQNFRSLEEEKAPLKEQVDSLRKAVRDIYGEFVSEFETKKSLEGQLDERGRSLTKARSQTIALREKNAGIANEVGKLLQEVRYVMSESQIADDRDDRRLLARLGELVHREEKKMAIKRAKEKTEHGEDLLDSIDDDDSGTALARELLHQRDLLYAKARKLTEVNTKLAEDGLLGRRRMMADNSAMIRELNELRTWSPKIASMSCNVSHLNEKKKDKSVRKSKSLASGLTPYQQHKMEGEEERVHRRVLALQARSRNSSMVGQPSGDIFSEHAEMLEGEGYRLSRLQFDYITESHPTTQGSSTGLRRTQGSEG</sequence>
<name>A0A7J6NPZ0_PEROL</name>
<protein>
    <recommendedName>
        <fullName evidence="5">WD repeat domain 65</fullName>
    </recommendedName>
</protein>